<dbReference type="GO" id="GO:0043190">
    <property type="term" value="C:ATP-binding cassette (ABC) transporter complex"/>
    <property type="evidence" value="ECO:0007669"/>
    <property type="project" value="InterPro"/>
</dbReference>
<dbReference type="CDD" id="cd00995">
    <property type="entry name" value="PBP2_NikA_DppA_OppA_like"/>
    <property type="match status" value="1"/>
</dbReference>
<evidence type="ECO:0000259" key="1">
    <source>
        <dbReference type="Pfam" id="PF00496"/>
    </source>
</evidence>
<comment type="caution">
    <text evidence="2">The sequence shown here is derived from an EMBL/GenBank/DDBJ whole genome shotgun (WGS) entry which is preliminary data.</text>
</comment>
<dbReference type="EMBL" id="JACXWD010000005">
    <property type="protein sequence ID" value="MBD3867068.1"/>
    <property type="molecule type" value="Genomic_DNA"/>
</dbReference>
<accession>A0A8J6XSN2</accession>
<dbReference type="AlphaFoldDB" id="A0A8J6XSN2"/>
<dbReference type="PANTHER" id="PTHR30290">
    <property type="entry name" value="PERIPLASMIC BINDING COMPONENT OF ABC TRANSPORTER"/>
    <property type="match status" value="1"/>
</dbReference>
<gene>
    <name evidence="2" type="ORF">IFK94_02995</name>
</gene>
<reference evidence="2 3" key="1">
    <citation type="submission" date="2020-08" db="EMBL/GenBank/DDBJ databases">
        <title>Acidobacteriota in marine sediments use diverse sulfur dissimilation pathways.</title>
        <authorList>
            <person name="Wasmund K."/>
        </authorList>
    </citation>
    <scope>NUCLEOTIDE SEQUENCE [LARGE SCALE GENOMIC DNA]</scope>
    <source>
        <strain evidence="2">MAG AM4</strain>
    </source>
</reference>
<proteinExistence type="predicted"/>
<dbReference type="Proteomes" id="UP000648239">
    <property type="component" value="Unassembled WGS sequence"/>
</dbReference>
<dbReference type="GO" id="GO:0015833">
    <property type="term" value="P:peptide transport"/>
    <property type="evidence" value="ECO:0007669"/>
    <property type="project" value="TreeGrafter"/>
</dbReference>
<dbReference type="InterPro" id="IPR000914">
    <property type="entry name" value="SBP_5_dom"/>
</dbReference>
<dbReference type="Gene3D" id="3.10.105.10">
    <property type="entry name" value="Dipeptide-binding Protein, Domain 3"/>
    <property type="match status" value="1"/>
</dbReference>
<name>A0A8J6XSN2_9BACT</name>
<organism evidence="2 3">
    <name type="scientific">Candidatus Polarisedimenticola svalbardensis</name>
    <dbReference type="NCBI Taxonomy" id="2886004"/>
    <lineage>
        <taxon>Bacteria</taxon>
        <taxon>Pseudomonadati</taxon>
        <taxon>Acidobacteriota</taxon>
        <taxon>Candidatus Polarisedimenticolia</taxon>
        <taxon>Candidatus Polarisedimenticolales</taxon>
        <taxon>Candidatus Polarisedimenticolaceae</taxon>
        <taxon>Candidatus Polarisedimenticola</taxon>
    </lineage>
</organism>
<feature type="domain" description="Solute-binding protein family 5" evidence="1">
    <location>
        <begin position="95"/>
        <end position="469"/>
    </location>
</feature>
<dbReference type="Gene3D" id="3.90.76.10">
    <property type="entry name" value="Dipeptide-binding Protein, Domain 1"/>
    <property type="match status" value="1"/>
</dbReference>
<dbReference type="Gene3D" id="3.40.190.10">
    <property type="entry name" value="Periplasmic binding protein-like II"/>
    <property type="match status" value="1"/>
</dbReference>
<dbReference type="InterPro" id="IPR039424">
    <property type="entry name" value="SBP_5"/>
</dbReference>
<protein>
    <submittedName>
        <fullName evidence="2">ABC transporter substrate-binding protein</fullName>
    </submittedName>
</protein>
<dbReference type="InterPro" id="IPR030678">
    <property type="entry name" value="Peptide/Ni-bd"/>
</dbReference>
<dbReference type="Pfam" id="PF00496">
    <property type="entry name" value="SBP_bac_5"/>
    <property type="match status" value="1"/>
</dbReference>
<dbReference type="GO" id="GO:0030288">
    <property type="term" value="C:outer membrane-bounded periplasmic space"/>
    <property type="evidence" value="ECO:0007669"/>
    <property type="project" value="UniProtKB-ARBA"/>
</dbReference>
<dbReference type="PIRSF" id="PIRSF002741">
    <property type="entry name" value="MppA"/>
    <property type="match status" value="1"/>
</dbReference>
<dbReference type="SUPFAM" id="SSF53850">
    <property type="entry name" value="Periplasmic binding protein-like II"/>
    <property type="match status" value="1"/>
</dbReference>
<dbReference type="GO" id="GO:1904680">
    <property type="term" value="F:peptide transmembrane transporter activity"/>
    <property type="evidence" value="ECO:0007669"/>
    <property type="project" value="TreeGrafter"/>
</dbReference>
<evidence type="ECO:0000313" key="2">
    <source>
        <dbReference type="EMBL" id="MBD3867068.1"/>
    </source>
</evidence>
<evidence type="ECO:0000313" key="3">
    <source>
        <dbReference type="Proteomes" id="UP000648239"/>
    </source>
</evidence>
<sequence>MSGAPSSSKFVRLAAVAAGLVAIMLVCPGCSENDAAQRRDADARPAVEPVSGGTFRLVTEAPASLDPILSQSVYEGLPVNQLFDGLVELDPSLHVMPALADTWTISPDGRTHRFHLRDGVTFHDGSVLTAGDVVFTFKRLLSPGNAANSLAGPYAMTVSGAEEFSSGKAVDLSGVRALDDRTVEIELLYPSIYFLEVLSMDGLRIVPEKVIREIGEEAFGREPVGTGPFQMGRWLDDSLELTANPDYFRGAPFLDGIRIGFLPLSENVDYGLGQFLKGELDMVEPGTSKISGLKGCPGVSVRNYQELGLSFLGLGTGNPPLNELEVRQAIAHAVNRDALVAASPEFRRPSIGLVPPGMNAYSPDPKALPYDPDLSRRLLQEAGYGPANPLPPISLLNTARSAAALGTLASVRKDLAQVGIRLDVRQVSWSELGEAITAGKAPMFLLAWVADLPDPDVFLRGLFESGGASNYFAFEDDEVGRLLELGVRERNPMKRSQLYRSLERRILSQAPVVPLYHTTGVLSHRQEVHGLDPGPLGISTLPLEKVWILEEEGGS</sequence>